<accession>A0AC34FJN5</accession>
<evidence type="ECO:0000313" key="2">
    <source>
        <dbReference type="WBParaSite" id="ES5_v2.g17290.t1"/>
    </source>
</evidence>
<name>A0AC34FJN5_9BILA</name>
<reference evidence="2" key="1">
    <citation type="submission" date="2022-11" db="UniProtKB">
        <authorList>
            <consortium name="WormBaseParasite"/>
        </authorList>
    </citation>
    <scope>IDENTIFICATION</scope>
</reference>
<organism evidence="1 2">
    <name type="scientific">Panagrolaimus sp. ES5</name>
    <dbReference type="NCBI Taxonomy" id="591445"/>
    <lineage>
        <taxon>Eukaryota</taxon>
        <taxon>Metazoa</taxon>
        <taxon>Ecdysozoa</taxon>
        <taxon>Nematoda</taxon>
        <taxon>Chromadorea</taxon>
        <taxon>Rhabditida</taxon>
        <taxon>Tylenchina</taxon>
        <taxon>Panagrolaimomorpha</taxon>
        <taxon>Panagrolaimoidea</taxon>
        <taxon>Panagrolaimidae</taxon>
        <taxon>Panagrolaimus</taxon>
    </lineage>
</organism>
<protein>
    <submittedName>
        <fullName evidence="2">60S acidic ribosomal protein P1</fullName>
    </submittedName>
</protein>
<dbReference type="Proteomes" id="UP000887579">
    <property type="component" value="Unplaced"/>
</dbReference>
<proteinExistence type="predicted"/>
<evidence type="ECO:0000313" key="1">
    <source>
        <dbReference type="Proteomes" id="UP000887579"/>
    </source>
</evidence>
<dbReference type="WBParaSite" id="ES5_v2.g17290.t1">
    <property type="protein sequence ID" value="ES5_v2.g17290.t1"/>
    <property type="gene ID" value="ES5_v2.g17290"/>
</dbReference>
<sequence length="137" mass="14175">MIIFLYLFVLFFNPPATCTVKMASNHELAVTYAALILEDEGIAITGEKIQAILTAAGVQVEPFWPSLYAKALEGVNVKDLISNLSSGVGTGGGAAPAAAAAAPSGGAAAAAPAKEEKKKEEPKEESEDEDMGFGLFD</sequence>